<dbReference type="Pfam" id="PF01370">
    <property type="entry name" value="Epimerase"/>
    <property type="match status" value="1"/>
</dbReference>
<dbReference type="InterPro" id="IPR001509">
    <property type="entry name" value="Epimerase_deHydtase"/>
</dbReference>
<gene>
    <name evidence="2" type="ORF">HDA35_005451</name>
</gene>
<sequence>MQVMVLGGTRFIGRAIVTALLDDNEVTVLNRGSRPLWDPRIRQVVADRKDPAQLKELDLEGFDAVVDVSGTEPHHVTNVLAALPDPPELRYVFISSAAVYNRSVASPPFREDDQADGDTIWGGYGAAKAECEALLRGACHTGLTVFRPPYVYGPHNPDPREQFLWARILAGQPVFVPGDGGTRIQFCHAQALAQVVAAACAGQLTAGTFNVGEPASYTLREYLAILGEVAGVPPTVVPAPDPTVRARDYFPFRDAELVLDVTRLATHGVANHDDLANGLAKTLTWFRKNGGIRDEPTPQELAWRATARW</sequence>
<comment type="caution">
    <text evidence="2">The sequence shown here is derived from an EMBL/GenBank/DDBJ whole genome shotgun (WGS) entry which is preliminary data.</text>
</comment>
<dbReference type="InterPro" id="IPR050177">
    <property type="entry name" value="Lipid_A_modif_metabolic_enz"/>
</dbReference>
<evidence type="ECO:0000259" key="1">
    <source>
        <dbReference type="Pfam" id="PF01370"/>
    </source>
</evidence>
<feature type="domain" description="NAD-dependent epimerase/dehydratase" evidence="1">
    <location>
        <begin position="3"/>
        <end position="212"/>
    </location>
</feature>
<dbReference type="RefSeq" id="WP_179805283.1">
    <property type="nucleotide sequence ID" value="NZ_JACCCQ010000001.1"/>
</dbReference>
<evidence type="ECO:0000313" key="3">
    <source>
        <dbReference type="Proteomes" id="UP000631553"/>
    </source>
</evidence>
<dbReference type="SUPFAM" id="SSF51735">
    <property type="entry name" value="NAD(P)-binding Rossmann-fold domains"/>
    <property type="match status" value="1"/>
</dbReference>
<dbReference type="PANTHER" id="PTHR43245">
    <property type="entry name" value="BIFUNCTIONAL POLYMYXIN RESISTANCE PROTEIN ARNA"/>
    <property type="match status" value="1"/>
</dbReference>
<accession>A0ABX2RUC2</accession>
<proteinExistence type="predicted"/>
<organism evidence="2 3">
    <name type="scientific">Micromonospora purpureochromogenes</name>
    <dbReference type="NCBI Taxonomy" id="47872"/>
    <lineage>
        <taxon>Bacteria</taxon>
        <taxon>Bacillati</taxon>
        <taxon>Actinomycetota</taxon>
        <taxon>Actinomycetes</taxon>
        <taxon>Micromonosporales</taxon>
        <taxon>Micromonosporaceae</taxon>
        <taxon>Micromonospora</taxon>
    </lineage>
</organism>
<reference evidence="2 3" key="1">
    <citation type="submission" date="2020-07" db="EMBL/GenBank/DDBJ databases">
        <title>Sequencing the genomes of 1000 actinobacteria strains.</title>
        <authorList>
            <person name="Klenk H.-P."/>
        </authorList>
    </citation>
    <scope>NUCLEOTIDE SEQUENCE [LARGE SCALE GENOMIC DNA]</scope>
    <source>
        <strain evidence="2 3">DSM 43814</strain>
    </source>
</reference>
<keyword evidence="3" id="KW-1185">Reference proteome</keyword>
<name>A0ABX2RUC2_9ACTN</name>
<dbReference type="Proteomes" id="UP000631553">
    <property type="component" value="Unassembled WGS sequence"/>
</dbReference>
<protein>
    <submittedName>
        <fullName evidence="2">Nucleoside-diphosphate-sugar epimerase</fullName>
    </submittedName>
</protein>
<dbReference type="EMBL" id="JACCCQ010000001">
    <property type="protein sequence ID" value="NYF59620.1"/>
    <property type="molecule type" value="Genomic_DNA"/>
</dbReference>
<dbReference type="Gene3D" id="3.40.50.720">
    <property type="entry name" value="NAD(P)-binding Rossmann-like Domain"/>
    <property type="match status" value="1"/>
</dbReference>
<dbReference type="InterPro" id="IPR036291">
    <property type="entry name" value="NAD(P)-bd_dom_sf"/>
</dbReference>
<evidence type="ECO:0000313" key="2">
    <source>
        <dbReference type="EMBL" id="NYF59620.1"/>
    </source>
</evidence>